<gene>
    <name evidence="1" type="ORF">H5410_023780</name>
</gene>
<accession>A0A9J5ZHU2</accession>
<comment type="caution">
    <text evidence="1">The sequence shown here is derived from an EMBL/GenBank/DDBJ whole genome shotgun (WGS) entry which is preliminary data.</text>
</comment>
<dbReference type="OrthoDB" id="1300531at2759"/>
<protein>
    <submittedName>
        <fullName evidence="1">Uncharacterized protein</fullName>
    </submittedName>
</protein>
<evidence type="ECO:0000313" key="1">
    <source>
        <dbReference type="EMBL" id="KAG5612499.1"/>
    </source>
</evidence>
<feature type="non-terminal residue" evidence="1">
    <location>
        <position position="1"/>
    </location>
</feature>
<organism evidence="1 2">
    <name type="scientific">Solanum commersonii</name>
    <name type="common">Commerson's wild potato</name>
    <name type="synonym">Commerson's nightshade</name>
    <dbReference type="NCBI Taxonomy" id="4109"/>
    <lineage>
        <taxon>Eukaryota</taxon>
        <taxon>Viridiplantae</taxon>
        <taxon>Streptophyta</taxon>
        <taxon>Embryophyta</taxon>
        <taxon>Tracheophyta</taxon>
        <taxon>Spermatophyta</taxon>
        <taxon>Magnoliopsida</taxon>
        <taxon>eudicotyledons</taxon>
        <taxon>Gunneridae</taxon>
        <taxon>Pentapetalae</taxon>
        <taxon>asterids</taxon>
        <taxon>lamiids</taxon>
        <taxon>Solanales</taxon>
        <taxon>Solanaceae</taxon>
        <taxon>Solanoideae</taxon>
        <taxon>Solaneae</taxon>
        <taxon>Solanum</taxon>
    </lineage>
</organism>
<keyword evidence="2" id="KW-1185">Reference proteome</keyword>
<dbReference type="Proteomes" id="UP000824120">
    <property type="component" value="Chromosome 4"/>
</dbReference>
<dbReference type="EMBL" id="JACXVP010000004">
    <property type="protein sequence ID" value="KAG5612499.1"/>
    <property type="molecule type" value="Genomic_DNA"/>
</dbReference>
<sequence length="211" mass="24539">MSETMTNDEGFQNVSVVLTAKLTFNIMCIKDINYDYGLQFDLSYHQFFRSLVHSYLLTFCNVKELTIGTWLTEVLCMLQIQGTLLPEVKRKYLTLELRVKRFNLYGLAGFLEASSHHIETLNIDISPKSITFTLLEESHCHFELSYLVEGDDIDVQNWILSVGISVKQCNCFGEVCDIKGNNVQDMFNQLRPHFYLDWLRNCYVAQDHLRV</sequence>
<reference evidence="1 2" key="1">
    <citation type="submission" date="2020-09" db="EMBL/GenBank/DDBJ databases">
        <title>De no assembly of potato wild relative species, Solanum commersonii.</title>
        <authorList>
            <person name="Cho K."/>
        </authorList>
    </citation>
    <scope>NUCLEOTIDE SEQUENCE [LARGE SCALE GENOMIC DNA]</scope>
    <source>
        <strain evidence="1">LZ3.2</strain>
        <tissue evidence="1">Leaf</tissue>
    </source>
</reference>
<dbReference type="AlphaFoldDB" id="A0A9J5ZHU2"/>
<name>A0A9J5ZHU2_SOLCO</name>
<proteinExistence type="predicted"/>
<evidence type="ECO:0000313" key="2">
    <source>
        <dbReference type="Proteomes" id="UP000824120"/>
    </source>
</evidence>